<reference evidence="1" key="2">
    <citation type="journal article" date="2015" name="Data Brief">
        <title>Shoot transcriptome of the giant reed, Arundo donax.</title>
        <authorList>
            <person name="Barrero R.A."/>
            <person name="Guerrero F.D."/>
            <person name="Moolhuijzen P."/>
            <person name="Goolsby J.A."/>
            <person name="Tidwell J."/>
            <person name="Bellgard S.E."/>
            <person name="Bellgard M.I."/>
        </authorList>
    </citation>
    <scope>NUCLEOTIDE SEQUENCE</scope>
    <source>
        <tissue evidence="1">Shoot tissue taken approximately 20 cm above the soil surface</tissue>
    </source>
</reference>
<dbReference type="AlphaFoldDB" id="A0A0A8YBE9"/>
<accession>A0A0A8YBE9</accession>
<organism evidence="1">
    <name type="scientific">Arundo donax</name>
    <name type="common">Giant reed</name>
    <name type="synonym">Donax arundinaceus</name>
    <dbReference type="NCBI Taxonomy" id="35708"/>
    <lineage>
        <taxon>Eukaryota</taxon>
        <taxon>Viridiplantae</taxon>
        <taxon>Streptophyta</taxon>
        <taxon>Embryophyta</taxon>
        <taxon>Tracheophyta</taxon>
        <taxon>Spermatophyta</taxon>
        <taxon>Magnoliopsida</taxon>
        <taxon>Liliopsida</taxon>
        <taxon>Poales</taxon>
        <taxon>Poaceae</taxon>
        <taxon>PACMAD clade</taxon>
        <taxon>Arundinoideae</taxon>
        <taxon>Arundineae</taxon>
        <taxon>Arundo</taxon>
    </lineage>
</organism>
<reference evidence="1" key="1">
    <citation type="submission" date="2014-09" db="EMBL/GenBank/DDBJ databases">
        <authorList>
            <person name="Magalhaes I.L.F."/>
            <person name="Oliveira U."/>
            <person name="Santos F.R."/>
            <person name="Vidigal T.H.D.A."/>
            <person name="Brescovit A.D."/>
            <person name="Santos A.J."/>
        </authorList>
    </citation>
    <scope>NUCLEOTIDE SEQUENCE</scope>
    <source>
        <tissue evidence="1">Shoot tissue taken approximately 20 cm above the soil surface</tissue>
    </source>
</reference>
<protein>
    <submittedName>
        <fullName evidence="1">Uncharacterized protein</fullName>
    </submittedName>
</protein>
<evidence type="ECO:0000313" key="1">
    <source>
        <dbReference type="EMBL" id="JAD23294.1"/>
    </source>
</evidence>
<name>A0A0A8YBE9_ARUDO</name>
<sequence length="29" mass="3215">MAWFKLEANCNGTDPISTFVVVFSKPAKL</sequence>
<dbReference type="EMBL" id="GBRH01274601">
    <property type="protein sequence ID" value="JAD23294.1"/>
    <property type="molecule type" value="Transcribed_RNA"/>
</dbReference>
<proteinExistence type="predicted"/>